<evidence type="ECO:0000313" key="5">
    <source>
        <dbReference type="Proteomes" id="UP000002033"/>
    </source>
</evidence>
<dbReference type="eggNOG" id="COG0451">
    <property type="taxonomic scope" value="Bacteria"/>
</dbReference>
<dbReference type="PANTHER" id="PTHR10366">
    <property type="entry name" value="NAD DEPENDENT EPIMERASE/DEHYDRATASE"/>
    <property type="match status" value="1"/>
</dbReference>
<sequence length="342" mass="37141">MPTEPLVVVTGASGLVAKYVIGEFLKRGYLVRGTVRTLDKADTVRRAVTRLGCDPSQLSFAVADLESDAGWDDAIAGAGIVVHTASPFPIAQPDNADDVIRPAREGTLRVLKAATRAQVKRVVLTSSSVAIFYGSGLPPEHIYSEDDFTDETRAGLTPYIKSKTIAEKAAWQFVKETAGAPELAVINPAFVQGPALDDDLSTSHELFRLMARGLYPAAPRIRFPVTDVRDVAAAHAETALRPEAAGKRYLIGEGQFRLYELGRVLARELPDLRGKVPKFELPDAAVRALAVFDKRLRTILPELGAEKDYTNARVRTDLGLNLRSADDAVTAAVRSLRDLRLI</sequence>
<accession>D8JV41</accession>
<evidence type="ECO:0000313" key="4">
    <source>
        <dbReference type="EMBL" id="ADJ22857.1"/>
    </source>
</evidence>
<dbReference type="CDD" id="cd05227">
    <property type="entry name" value="AR_SDR_e"/>
    <property type="match status" value="1"/>
</dbReference>
<dbReference type="OrthoDB" id="9778052at2"/>
<dbReference type="EMBL" id="CP002083">
    <property type="protein sequence ID" value="ADJ22857.1"/>
    <property type="molecule type" value="Genomic_DNA"/>
</dbReference>
<dbReference type="SUPFAM" id="SSF51735">
    <property type="entry name" value="NAD(P)-binding Rossmann-fold domains"/>
    <property type="match status" value="1"/>
</dbReference>
<dbReference type="Proteomes" id="UP000002033">
    <property type="component" value="Chromosome"/>
</dbReference>
<dbReference type="GO" id="GO:0016616">
    <property type="term" value="F:oxidoreductase activity, acting on the CH-OH group of donors, NAD or NADP as acceptor"/>
    <property type="evidence" value="ECO:0007669"/>
    <property type="project" value="TreeGrafter"/>
</dbReference>
<reference evidence="5" key="1">
    <citation type="journal article" date="2011" name="J. Bacteriol.">
        <title>Genome sequences of eight morphologically diverse alphaproteobacteria.</title>
        <authorList>
            <consortium name="US DOE Joint Genome Institute"/>
            <person name="Brown P.J."/>
            <person name="Kysela D.T."/>
            <person name="Buechlein A."/>
            <person name="Hemmerich C."/>
            <person name="Brun Y.V."/>
        </authorList>
    </citation>
    <scope>NUCLEOTIDE SEQUENCE [LARGE SCALE GENOMIC DNA]</scope>
    <source>
        <strain evidence="5">ATCC 51888 / DSM 1869 / NCIB 11706 / TK 0415</strain>
    </source>
</reference>
<dbReference type="Pfam" id="PF01370">
    <property type="entry name" value="Epimerase"/>
    <property type="match status" value="1"/>
</dbReference>
<proteinExistence type="inferred from homology"/>
<comment type="similarity">
    <text evidence="2">Belongs to the NAD(P)-dependent epimerase/dehydratase family. Dihydroflavonol-4-reductase subfamily.</text>
</comment>
<gene>
    <name evidence="4" type="ordered locus">Hden_1043</name>
</gene>
<dbReference type="PANTHER" id="PTHR10366:SF564">
    <property type="entry name" value="STEROL-4-ALPHA-CARBOXYLATE 3-DEHYDROGENASE, DECARBOXYLATING"/>
    <property type="match status" value="1"/>
</dbReference>
<name>D8JV41_HYPDA</name>
<dbReference type="AlphaFoldDB" id="D8JV41"/>
<evidence type="ECO:0000256" key="1">
    <source>
        <dbReference type="ARBA" id="ARBA00023002"/>
    </source>
</evidence>
<dbReference type="RefSeq" id="WP_013215072.1">
    <property type="nucleotide sequence ID" value="NC_014313.1"/>
</dbReference>
<dbReference type="InterPro" id="IPR050425">
    <property type="entry name" value="NAD(P)_dehydrat-like"/>
</dbReference>
<dbReference type="Gene3D" id="3.40.50.720">
    <property type="entry name" value="NAD(P)-binding Rossmann-like Domain"/>
    <property type="match status" value="1"/>
</dbReference>
<dbReference type="KEGG" id="hdn:Hden_1043"/>
<protein>
    <submittedName>
        <fullName evidence="4">NAD-dependent epimerase/dehydratase</fullName>
    </submittedName>
</protein>
<dbReference type="FunFam" id="3.40.50.720:FF:000336">
    <property type="entry name" value="Aldehyde reductase"/>
    <property type="match status" value="1"/>
</dbReference>
<dbReference type="InterPro" id="IPR036291">
    <property type="entry name" value="NAD(P)-bd_dom_sf"/>
</dbReference>
<dbReference type="InterPro" id="IPR001509">
    <property type="entry name" value="Epimerase_deHydtase"/>
</dbReference>
<dbReference type="HOGENOM" id="CLU_007383_9_2_5"/>
<dbReference type="STRING" id="582899.Hden_1043"/>
<keyword evidence="1" id="KW-0560">Oxidoreductase</keyword>
<evidence type="ECO:0000256" key="2">
    <source>
        <dbReference type="ARBA" id="ARBA00023445"/>
    </source>
</evidence>
<feature type="domain" description="NAD-dependent epimerase/dehydratase" evidence="3">
    <location>
        <begin position="7"/>
        <end position="252"/>
    </location>
</feature>
<evidence type="ECO:0000259" key="3">
    <source>
        <dbReference type="Pfam" id="PF01370"/>
    </source>
</evidence>
<keyword evidence="5" id="KW-1185">Reference proteome</keyword>
<organism evidence="4 5">
    <name type="scientific">Hyphomicrobium denitrificans (strain ATCC 51888 / DSM 1869 / NCIMB 11706 / TK 0415)</name>
    <dbReference type="NCBI Taxonomy" id="582899"/>
    <lineage>
        <taxon>Bacteria</taxon>
        <taxon>Pseudomonadati</taxon>
        <taxon>Pseudomonadota</taxon>
        <taxon>Alphaproteobacteria</taxon>
        <taxon>Hyphomicrobiales</taxon>
        <taxon>Hyphomicrobiaceae</taxon>
        <taxon>Hyphomicrobium</taxon>
    </lineage>
</organism>